<evidence type="ECO:0000313" key="2">
    <source>
        <dbReference type="Proteomes" id="UP001273531"/>
    </source>
</evidence>
<proteinExistence type="predicted"/>
<dbReference type="Proteomes" id="UP001273531">
    <property type="component" value="Unassembled WGS sequence"/>
</dbReference>
<evidence type="ECO:0000313" key="1">
    <source>
        <dbReference type="EMBL" id="MDV3456352.1"/>
    </source>
</evidence>
<comment type="caution">
    <text evidence="1">The sequence shown here is derived from an EMBL/GenBank/DDBJ whole genome shotgun (WGS) entry which is preliminary data.</text>
</comment>
<accession>A0ABU3Y569</accession>
<keyword evidence="2" id="KW-1185">Reference proteome</keyword>
<dbReference type="EMBL" id="JAWJEJ010000001">
    <property type="protein sequence ID" value="MDV3456352.1"/>
    <property type="molecule type" value="Genomic_DNA"/>
</dbReference>
<protein>
    <submittedName>
        <fullName evidence="1">Uncharacterized protein</fullName>
    </submittedName>
</protein>
<name>A0ABU3Y569_9SPHN</name>
<gene>
    <name evidence="1" type="ORF">RZN05_05105</name>
</gene>
<dbReference type="RefSeq" id="WP_317225538.1">
    <property type="nucleotide sequence ID" value="NZ_JAWJEJ010000001.1"/>
</dbReference>
<reference evidence="1 2" key="1">
    <citation type="submission" date="2023-10" db="EMBL/GenBank/DDBJ databases">
        <title>Sphingomonas sp. HF-S4 16S ribosomal RNA gene Genome sequencing and assembly.</title>
        <authorList>
            <person name="Lee H."/>
        </authorList>
    </citation>
    <scope>NUCLEOTIDE SEQUENCE [LARGE SCALE GENOMIC DNA]</scope>
    <source>
        <strain evidence="1 2">HF-S4</strain>
    </source>
</reference>
<sequence>MATAIDGIYAGYMSGSEGNGVLMFVFKDGIISGADPLGVLFDGEYTPNADGTVAATVKVTGPGGETVIQGASAGPSGLTYPVSMTLPADFACQEFIRVETPLGAVNLKLKKVRTLGDNE</sequence>
<organism evidence="1 2">
    <name type="scientific">Sphingomonas agrestis</name>
    <dbReference type="NCBI Taxonomy" id="3080540"/>
    <lineage>
        <taxon>Bacteria</taxon>
        <taxon>Pseudomonadati</taxon>
        <taxon>Pseudomonadota</taxon>
        <taxon>Alphaproteobacteria</taxon>
        <taxon>Sphingomonadales</taxon>
        <taxon>Sphingomonadaceae</taxon>
        <taxon>Sphingomonas</taxon>
    </lineage>
</organism>